<comment type="subcellular location">
    <subcellularLocation>
        <location evidence="1">Cytoplasm</location>
    </subcellularLocation>
</comment>
<dbReference type="Pfam" id="PF07992">
    <property type="entry name" value="Pyr_redox_2"/>
    <property type="match status" value="1"/>
</dbReference>
<dbReference type="Gene3D" id="3.30.390.30">
    <property type="match status" value="1"/>
</dbReference>
<dbReference type="InterPro" id="IPR050151">
    <property type="entry name" value="Class-I_Pyr_Nuc-Dis_Oxidored"/>
</dbReference>
<dbReference type="PRINTS" id="PR00368">
    <property type="entry name" value="FADPNR"/>
</dbReference>
<evidence type="ECO:0000256" key="10">
    <source>
        <dbReference type="ARBA" id="ARBA00023157"/>
    </source>
</evidence>
<comment type="cofactor">
    <cofactor evidence="13">
        <name>FAD</name>
        <dbReference type="ChEBI" id="CHEBI:57692"/>
    </cofactor>
    <text evidence="13">Binds 1 FAD per subunit.</text>
</comment>
<keyword evidence="8 13" id="KW-0560">Oxidoreductase</keyword>
<evidence type="ECO:0000256" key="4">
    <source>
        <dbReference type="ARBA" id="ARBA00016961"/>
    </source>
</evidence>
<dbReference type="EC" id="1.8.1.4" evidence="3 13"/>
<dbReference type="NCBIfam" id="TIGR01350">
    <property type="entry name" value="lipoamide_DH"/>
    <property type="match status" value="1"/>
</dbReference>
<evidence type="ECO:0000256" key="6">
    <source>
        <dbReference type="ARBA" id="ARBA00022630"/>
    </source>
</evidence>
<evidence type="ECO:0000256" key="8">
    <source>
        <dbReference type="ARBA" id="ARBA00023002"/>
    </source>
</evidence>
<dbReference type="InterPro" id="IPR012999">
    <property type="entry name" value="Pyr_OxRdtase_I_AS"/>
</dbReference>
<comment type="catalytic activity">
    <reaction evidence="12 13">
        <text>N(6)-[(R)-dihydrolipoyl]-L-lysyl-[protein] + NAD(+) = N(6)-[(R)-lipoyl]-L-lysyl-[protein] + NADH + H(+)</text>
        <dbReference type="Rhea" id="RHEA:15045"/>
        <dbReference type="Rhea" id="RHEA-COMP:10474"/>
        <dbReference type="Rhea" id="RHEA-COMP:10475"/>
        <dbReference type="ChEBI" id="CHEBI:15378"/>
        <dbReference type="ChEBI" id="CHEBI:57540"/>
        <dbReference type="ChEBI" id="CHEBI:57945"/>
        <dbReference type="ChEBI" id="CHEBI:83099"/>
        <dbReference type="ChEBI" id="CHEBI:83100"/>
        <dbReference type="EC" id="1.8.1.4"/>
    </reaction>
</comment>
<evidence type="ECO:0000256" key="13">
    <source>
        <dbReference type="RuleBase" id="RU003692"/>
    </source>
</evidence>
<evidence type="ECO:0000256" key="12">
    <source>
        <dbReference type="ARBA" id="ARBA00049187"/>
    </source>
</evidence>
<dbReference type="InterPro" id="IPR036188">
    <property type="entry name" value="FAD/NAD-bd_sf"/>
</dbReference>
<dbReference type="PANTHER" id="PTHR22912:SF224">
    <property type="entry name" value="DIHYDROLIPOYL DEHYDROGENASE"/>
    <property type="match status" value="1"/>
</dbReference>
<evidence type="ECO:0000256" key="5">
    <source>
        <dbReference type="ARBA" id="ARBA00022490"/>
    </source>
</evidence>
<organism evidence="16 17">
    <name type="scientific">Amphritea atlantica</name>
    <dbReference type="NCBI Taxonomy" id="355243"/>
    <lineage>
        <taxon>Bacteria</taxon>
        <taxon>Pseudomonadati</taxon>
        <taxon>Pseudomonadota</taxon>
        <taxon>Gammaproteobacteria</taxon>
        <taxon>Oceanospirillales</taxon>
        <taxon>Oceanospirillaceae</taxon>
        <taxon>Amphritea</taxon>
    </lineage>
</organism>
<evidence type="ECO:0000256" key="1">
    <source>
        <dbReference type="ARBA" id="ARBA00004496"/>
    </source>
</evidence>
<comment type="similarity">
    <text evidence="2 13">Belongs to the class-I pyridine nucleotide-disulfide oxidoreductase family.</text>
</comment>
<dbReference type="PANTHER" id="PTHR22912">
    <property type="entry name" value="DISULFIDE OXIDOREDUCTASE"/>
    <property type="match status" value="1"/>
</dbReference>
<keyword evidence="11 13" id="KW-0676">Redox-active center</keyword>
<feature type="domain" description="Pyridine nucleotide-disulphide oxidoreductase dimerisation" evidence="14">
    <location>
        <begin position="352"/>
        <end position="461"/>
    </location>
</feature>
<evidence type="ECO:0000259" key="14">
    <source>
        <dbReference type="Pfam" id="PF02852"/>
    </source>
</evidence>
<keyword evidence="9 13" id="KW-0520">NAD</keyword>
<evidence type="ECO:0000256" key="7">
    <source>
        <dbReference type="ARBA" id="ARBA00022827"/>
    </source>
</evidence>
<evidence type="ECO:0000256" key="11">
    <source>
        <dbReference type="ARBA" id="ARBA00023284"/>
    </source>
</evidence>
<dbReference type="InterPro" id="IPR016156">
    <property type="entry name" value="FAD/NAD-linked_Rdtase_dimer_sf"/>
</dbReference>
<keyword evidence="17" id="KW-1185">Reference proteome</keyword>
<dbReference type="SUPFAM" id="SSF51905">
    <property type="entry name" value="FAD/NAD(P)-binding domain"/>
    <property type="match status" value="1"/>
</dbReference>
<name>A0ABY5GXK0_9GAMM</name>
<evidence type="ECO:0000313" key="17">
    <source>
        <dbReference type="Proteomes" id="UP001059950"/>
    </source>
</evidence>
<keyword evidence="7 13" id="KW-0274">FAD</keyword>
<protein>
    <recommendedName>
        <fullName evidence="4 13">Dihydrolipoyl dehydrogenase</fullName>
        <ecNumber evidence="3 13">1.8.1.4</ecNumber>
    </recommendedName>
</protein>
<evidence type="ECO:0000256" key="2">
    <source>
        <dbReference type="ARBA" id="ARBA00007532"/>
    </source>
</evidence>
<evidence type="ECO:0000256" key="3">
    <source>
        <dbReference type="ARBA" id="ARBA00012608"/>
    </source>
</evidence>
<evidence type="ECO:0000259" key="15">
    <source>
        <dbReference type="Pfam" id="PF07992"/>
    </source>
</evidence>
<keyword evidence="10" id="KW-1015">Disulfide bond</keyword>
<accession>A0ABY5GXK0</accession>
<dbReference type="GO" id="GO:0004148">
    <property type="term" value="F:dihydrolipoyl dehydrogenase (NADH) activity"/>
    <property type="evidence" value="ECO:0007669"/>
    <property type="project" value="UniProtKB-EC"/>
</dbReference>
<reference evidence="16" key="1">
    <citation type="submission" date="2021-04" db="EMBL/GenBank/DDBJ databases">
        <title>Oceanospirillales bacteria with DddD are important DMSP degraders in coastal seawater.</title>
        <authorList>
            <person name="Liu J."/>
        </authorList>
    </citation>
    <scope>NUCLEOTIDE SEQUENCE</scope>
    <source>
        <strain evidence="16">GY6</strain>
    </source>
</reference>
<dbReference type="EMBL" id="CP073344">
    <property type="protein sequence ID" value="UTW04753.1"/>
    <property type="molecule type" value="Genomic_DNA"/>
</dbReference>
<dbReference type="InterPro" id="IPR001100">
    <property type="entry name" value="Pyr_nuc-diS_OxRdtase"/>
</dbReference>
<comment type="miscellaneous">
    <text evidence="13">The active site is a redox-active disulfide bond.</text>
</comment>
<evidence type="ECO:0000313" key="16">
    <source>
        <dbReference type="EMBL" id="UTW04753.1"/>
    </source>
</evidence>
<gene>
    <name evidence="16" type="primary">lpdA</name>
    <name evidence="16" type="ORF">KDX31_07075</name>
</gene>
<dbReference type="Proteomes" id="UP001059950">
    <property type="component" value="Chromosome"/>
</dbReference>
<keyword evidence="6 13" id="KW-0285">Flavoprotein</keyword>
<dbReference type="Gene3D" id="3.50.50.60">
    <property type="entry name" value="FAD/NAD(P)-binding domain"/>
    <property type="match status" value="2"/>
</dbReference>
<dbReference type="Pfam" id="PF02852">
    <property type="entry name" value="Pyr_redox_dim"/>
    <property type="match status" value="1"/>
</dbReference>
<dbReference type="PRINTS" id="PR00411">
    <property type="entry name" value="PNDRDTASEI"/>
</dbReference>
<feature type="domain" description="FAD/NAD(P)-binding" evidence="15">
    <location>
        <begin position="5"/>
        <end position="333"/>
    </location>
</feature>
<dbReference type="InterPro" id="IPR006258">
    <property type="entry name" value="Lipoamide_DH"/>
</dbReference>
<evidence type="ECO:0000256" key="9">
    <source>
        <dbReference type="ARBA" id="ARBA00023027"/>
    </source>
</evidence>
<dbReference type="PIRSF" id="PIRSF000350">
    <property type="entry name" value="Mercury_reductase_MerA"/>
    <property type="match status" value="1"/>
</dbReference>
<dbReference type="PROSITE" id="PS00076">
    <property type="entry name" value="PYRIDINE_REDOX_1"/>
    <property type="match status" value="1"/>
</dbReference>
<dbReference type="InterPro" id="IPR004099">
    <property type="entry name" value="Pyr_nucl-diS_OxRdtase_dimer"/>
</dbReference>
<dbReference type="SUPFAM" id="SSF55424">
    <property type="entry name" value="FAD/NAD-linked reductases, dimerisation (C-terminal) domain"/>
    <property type="match status" value="1"/>
</dbReference>
<sequence length="477" mass="49958">MSDKFDVIVIGAGPGGYVAAIRAAQLGLKTACVEKWVDDKGAAVLGGTCLNVGCIPSKALLESTHQFHKTQHADVHGIQTGDVTMDVKKMVARKDKIVGNLTGGIAGLFKANGVTLLQGMGKLLAGKQVQVTAADGSATVHAAENVILASGSVPVNIPPAPLTDGLILDNAGALDIDETPKRLGVIGAGVIGLEMGSVWARLGSEVTVLEAMDDFLALADKEVAKEAAKIFKKQKLDIKLGARCTGTEVNGQEVTVKYTDAEGDKELVVDKLIVAVGRRPQTQGLLSDDSGVKLDERGFIFVDGQCRTEAPGVYAIGDSVRGPMLAHKASEEGIMVADIIAGHHAQMNYDVIPNIIYTHPELAWVGKTEQELKAEGVAIKVGKFPFAASGRAMAADDTDGFVKMIADEATDRILGVHMVGGIASELIAQAAIAMEFGSTAEDLQLTVFAHPTVSEAVHEAALAVDGHAIHMANRKKR</sequence>
<keyword evidence="5" id="KW-0963">Cytoplasm</keyword>
<proteinExistence type="inferred from homology"/>
<dbReference type="InterPro" id="IPR023753">
    <property type="entry name" value="FAD/NAD-binding_dom"/>
</dbReference>